<keyword evidence="3" id="KW-0547">Nucleotide-binding</keyword>
<feature type="transmembrane region" description="Helical" evidence="7">
    <location>
        <begin position="75"/>
        <end position="96"/>
    </location>
</feature>
<dbReference type="Pfam" id="PF00005">
    <property type="entry name" value="ABC_tran"/>
    <property type="match status" value="1"/>
</dbReference>
<proteinExistence type="predicted"/>
<reference evidence="10" key="1">
    <citation type="submission" date="2020-10" db="EMBL/GenBank/DDBJ databases">
        <authorList>
            <person name="Gilroy R."/>
        </authorList>
    </citation>
    <scope>NUCLEOTIDE SEQUENCE</scope>
    <source>
        <strain evidence="10">ChiW25-3613</strain>
    </source>
</reference>
<evidence type="ECO:0000256" key="3">
    <source>
        <dbReference type="ARBA" id="ARBA00022741"/>
    </source>
</evidence>
<feature type="domain" description="ABC transporter" evidence="8">
    <location>
        <begin position="362"/>
        <end position="601"/>
    </location>
</feature>
<dbReference type="AlphaFoldDB" id="A0A9D1DBC6"/>
<dbReference type="PANTHER" id="PTHR24221:SF646">
    <property type="entry name" value="HAEMOLYSIN SECRETION ATP-BINDING PROTEIN"/>
    <property type="match status" value="1"/>
</dbReference>
<organism evidence="10 11">
    <name type="scientific">Candidatus Coproplasma stercoripullorum</name>
    <dbReference type="NCBI Taxonomy" id="2840751"/>
    <lineage>
        <taxon>Bacteria</taxon>
        <taxon>Bacillati</taxon>
        <taxon>Bacillota</taxon>
        <taxon>Clostridia</taxon>
        <taxon>Eubacteriales</taxon>
        <taxon>Candidatus Coproplasma</taxon>
    </lineage>
</organism>
<dbReference type="PROSITE" id="PS50893">
    <property type="entry name" value="ABC_TRANSPORTER_2"/>
    <property type="match status" value="1"/>
</dbReference>
<dbReference type="GO" id="GO:0034040">
    <property type="term" value="F:ATPase-coupled lipid transmembrane transporter activity"/>
    <property type="evidence" value="ECO:0007669"/>
    <property type="project" value="TreeGrafter"/>
</dbReference>
<evidence type="ECO:0000256" key="6">
    <source>
        <dbReference type="ARBA" id="ARBA00023136"/>
    </source>
</evidence>
<evidence type="ECO:0000256" key="5">
    <source>
        <dbReference type="ARBA" id="ARBA00022989"/>
    </source>
</evidence>
<dbReference type="EMBL" id="DVHB01000076">
    <property type="protein sequence ID" value="HIR39618.1"/>
    <property type="molecule type" value="Genomic_DNA"/>
</dbReference>
<dbReference type="Proteomes" id="UP000824179">
    <property type="component" value="Unassembled WGS sequence"/>
</dbReference>
<evidence type="ECO:0000259" key="9">
    <source>
        <dbReference type="PROSITE" id="PS50929"/>
    </source>
</evidence>
<evidence type="ECO:0000313" key="11">
    <source>
        <dbReference type="Proteomes" id="UP000824179"/>
    </source>
</evidence>
<gene>
    <name evidence="10" type="ORF">IAB90_04455</name>
</gene>
<dbReference type="GO" id="GO:0016887">
    <property type="term" value="F:ATP hydrolysis activity"/>
    <property type="evidence" value="ECO:0007669"/>
    <property type="project" value="InterPro"/>
</dbReference>
<keyword evidence="5 7" id="KW-1133">Transmembrane helix</keyword>
<dbReference type="GO" id="GO:0005524">
    <property type="term" value="F:ATP binding"/>
    <property type="evidence" value="ECO:0007669"/>
    <property type="project" value="UniProtKB-KW"/>
</dbReference>
<feature type="transmembrane region" description="Helical" evidence="7">
    <location>
        <begin position="167"/>
        <end position="195"/>
    </location>
</feature>
<dbReference type="PROSITE" id="PS50929">
    <property type="entry name" value="ABC_TM1F"/>
    <property type="match status" value="1"/>
</dbReference>
<dbReference type="GO" id="GO:0140359">
    <property type="term" value="F:ABC-type transporter activity"/>
    <property type="evidence" value="ECO:0007669"/>
    <property type="project" value="InterPro"/>
</dbReference>
<dbReference type="GO" id="GO:0005886">
    <property type="term" value="C:plasma membrane"/>
    <property type="evidence" value="ECO:0007669"/>
    <property type="project" value="UniProtKB-SubCell"/>
</dbReference>
<dbReference type="InterPro" id="IPR003439">
    <property type="entry name" value="ABC_transporter-like_ATP-bd"/>
</dbReference>
<dbReference type="InterPro" id="IPR003593">
    <property type="entry name" value="AAA+_ATPase"/>
</dbReference>
<feature type="transmembrane region" description="Helical" evidence="7">
    <location>
        <begin position="37"/>
        <end position="63"/>
    </location>
</feature>
<reference evidence="10" key="2">
    <citation type="journal article" date="2021" name="PeerJ">
        <title>Extensive microbial diversity within the chicken gut microbiome revealed by metagenomics and culture.</title>
        <authorList>
            <person name="Gilroy R."/>
            <person name="Ravi A."/>
            <person name="Getino M."/>
            <person name="Pursley I."/>
            <person name="Horton D.L."/>
            <person name="Alikhan N.F."/>
            <person name="Baker D."/>
            <person name="Gharbi K."/>
            <person name="Hall N."/>
            <person name="Watson M."/>
            <person name="Adriaenssens E.M."/>
            <person name="Foster-Nyarko E."/>
            <person name="Jarju S."/>
            <person name="Secka A."/>
            <person name="Antonio M."/>
            <person name="Oren A."/>
            <person name="Chaudhuri R.R."/>
            <person name="La Ragione R."/>
            <person name="Hildebrand F."/>
            <person name="Pallen M.J."/>
        </authorList>
    </citation>
    <scope>NUCLEOTIDE SEQUENCE</scope>
    <source>
        <strain evidence="10">ChiW25-3613</strain>
    </source>
</reference>
<dbReference type="PANTHER" id="PTHR24221">
    <property type="entry name" value="ATP-BINDING CASSETTE SUB-FAMILY B"/>
    <property type="match status" value="1"/>
</dbReference>
<sequence length="606" mass="68351">MEKVKTKKERPPKPKYNMWQNSAYMIRLAWSVKEKKVIFIGLAMALLTVALSLIELYVVPVILSIIETHAPIGEIVIIIAAFTAGLMAVTAAKSYFDINHLYGKISVRTEIINMINDKGATTSYPNLFDDNFNKLLSKSIECTNGNEQATEAIWKTLTELTANMIGFIIYLCLFTFVQPLLIVLVIVTTVISYFVGNRLNEYGYRHREEEAEYERHMEYVITKASDFTAAKDIRIFGLRPWLSELYNKGMAAFTAFHNRAEGVYIWARICDIVLTFLRNGAAYALLIYMVIQNEITVAEFLLYFTAVDGFTRWVTGILSGMNTLHKQSLEISTVREFLEYPEEFKFEGGEPIPQSPDGQHVLELKDVSFRYPGVGDYTLKNINLTLHKGEKLAVVGLNGAGKTTLVKLMCGFLDPTEGAVLLDGRDIRTFDRIEYYKLFSAVFQQFTLLACTVAANVAQSEDNIDMPRVKDCIQKAGLKDKIESLPEGYQTKLNREVYDDAVMLSGGETQRLMLARALYKNAPFIMLDEPTAALDPIAEADMYSKYNEMTKAHSSVYISHRLASTRFCDRIILISGGVIAEEGTHEQLPYGGGDPLKRHKCQKIQV</sequence>
<keyword evidence="4 10" id="KW-0067">ATP-binding</keyword>
<evidence type="ECO:0000256" key="1">
    <source>
        <dbReference type="ARBA" id="ARBA00004651"/>
    </source>
</evidence>
<evidence type="ECO:0000259" key="8">
    <source>
        <dbReference type="PROSITE" id="PS50893"/>
    </source>
</evidence>
<dbReference type="Gene3D" id="3.40.50.300">
    <property type="entry name" value="P-loop containing nucleotide triphosphate hydrolases"/>
    <property type="match status" value="1"/>
</dbReference>
<dbReference type="InterPro" id="IPR027417">
    <property type="entry name" value="P-loop_NTPase"/>
</dbReference>
<dbReference type="CDD" id="cd03228">
    <property type="entry name" value="ABCC_MRP_Like"/>
    <property type="match status" value="1"/>
</dbReference>
<dbReference type="SUPFAM" id="SSF90123">
    <property type="entry name" value="ABC transporter transmembrane region"/>
    <property type="match status" value="1"/>
</dbReference>
<dbReference type="SUPFAM" id="SSF52540">
    <property type="entry name" value="P-loop containing nucleoside triphosphate hydrolases"/>
    <property type="match status" value="1"/>
</dbReference>
<dbReference type="SMART" id="SM00382">
    <property type="entry name" value="AAA"/>
    <property type="match status" value="1"/>
</dbReference>
<dbReference type="InterPro" id="IPR011527">
    <property type="entry name" value="ABC1_TM_dom"/>
</dbReference>
<name>A0A9D1DBC6_9FIRM</name>
<feature type="domain" description="ABC transmembrane type-1" evidence="9">
    <location>
        <begin position="143"/>
        <end position="326"/>
    </location>
</feature>
<keyword evidence="6 7" id="KW-0472">Membrane</keyword>
<comment type="subcellular location">
    <subcellularLocation>
        <location evidence="1">Cell membrane</location>
        <topology evidence="1">Multi-pass membrane protein</topology>
    </subcellularLocation>
</comment>
<accession>A0A9D1DBC6</accession>
<evidence type="ECO:0000256" key="2">
    <source>
        <dbReference type="ARBA" id="ARBA00022692"/>
    </source>
</evidence>
<keyword evidence="2 7" id="KW-0812">Transmembrane</keyword>
<evidence type="ECO:0000313" key="10">
    <source>
        <dbReference type="EMBL" id="HIR39618.1"/>
    </source>
</evidence>
<dbReference type="InterPro" id="IPR039421">
    <property type="entry name" value="Type_1_exporter"/>
</dbReference>
<evidence type="ECO:0000256" key="4">
    <source>
        <dbReference type="ARBA" id="ARBA00022840"/>
    </source>
</evidence>
<evidence type="ECO:0000256" key="7">
    <source>
        <dbReference type="SAM" id="Phobius"/>
    </source>
</evidence>
<dbReference type="Gene3D" id="1.20.1560.10">
    <property type="entry name" value="ABC transporter type 1, transmembrane domain"/>
    <property type="match status" value="1"/>
</dbReference>
<dbReference type="InterPro" id="IPR036640">
    <property type="entry name" value="ABC1_TM_sf"/>
</dbReference>
<protein>
    <submittedName>
        <fullName evidence="10">ABC transporter ATP-binding protein</fullName>
    </submittedName>
</protein>
<comment type="caution">
    <text evidence="10">The sequence shown here is derived from an EMBL/GenBank/DDBJ whole genome shotgun (WGS) entry which is preliminary data.</text>
</comment>